<dbReference type="Gene3D" id="2.130.10.10">
    <property type="entry name" value="YVTN repeat-like/Quinoprotein amine dehydrogenase"/>
    <property type="match status" value="4"/>
</dbReference>
<reference evidence="5" key="1">
    <citation type="journal article" date="2019" name="Int. J. Syst. Evol. Microbiol.">
        <title>The Global Catalogue of Microorganisms (GCM) 10K type strain sequencing project: providing services to taxonomists for standard genome sequencing and annotation.</title>
        <authorList>
            <consortium name="The Broad Institute Genomics Platform"/>
            <consortium name="The Broad Institute Genome Sequencing Center for Infectious Disease"/>
            <person name="Wu L."/>
            <person name="Ma J."/>
        </authorList>
    </citation>
    <scope>NUCLEOTIDE SEQUENCE [LARGE SCALE GENOMIC DNA]</scope>
    <source>
        <strain evidence="5">JCM 3389</strain>
    </source>
</reference>
<dbReference type="SUPFAM" id="SSF50939">
    <property type="entry name" value="Sialidases"/>
    <property type="match status" value="2"/>
</dbReference>
<evidence type="ECO:0000259" key="3">
    <source>
        <dbReference type="Pfam" id="PF15902"/>
    </source>
</evidence>
<evidence type="ECO:0000256" key="2">
    <source>
        <dbReference type="SAM" id="SignalP"/>
    </source>
</evidence>
<keyword evidence="5" id="KW-1185">Reference proteome</keyword>
<name>A0ABW4XT86_9FLAO</name>
<organism evidence="4 5">
    <name type="scientific">Flagellimonas iocasae</name>
    <dbReference type="NCBI Taxonomy" id="2055905"/>
    <lineage>
        <taxon>Bacteria</taxon>
        <taxon>Pseudomonadati</taxon>
        <taxon>Bacteroidota</taxon>
        <taxon>Flavobacteriia</taxon>
        <taxon>Flavobacteriales</taxon>
        <taxon>Flavobacteriaceae</taxon>
        <taxon>Flagellimonas</taxon>
    </lineage>
</organism>
<evidence type="ECO:0000256" key="1">
    <source>
        <dbReference type="ARBA" id="ARBA00022737"/>
    </source>
</evidence>
<gene>
    <name evidence="4" type="ORF">ACFSJE_02325</name>
</gene>
<dbReference type="CDD" id="cd15482">
    <property type="entry name" value="Sialidase_non-viral"/>
    <property type="match status" value="1"/>
</dbReference>
<dbReference type="InterPro" id="IPR015943">
    <property type="entry name" value="WD40/YVTN_repeat-like_dom_sf"/>
</dbReference>
<keyword evidence="1" id="KW-0677">Repeat</keyword>
<dbReference type="PANTHER" id="PTHR43739:SF5">
    <property type="entry name" value="EXO-ALPHA-SIALIDASE"/>
    <property type="match status" value="1"/>
</dbReference>
<feature type="signal peptide" evidence="2">
    <location>
        <begin position="1"/>
        <end position="23"/>
    </location>
</feature>
<keyword evidence="4" id="KW-0378">Hydrolase</keyword>
<dbReference type="Proteomes" id="UP001597342">
    <property type="component" value="Unassembled WGS sequence"/>
</dbReference>
<feature type="chain" id="PRO_5047462856" evidence="2">
    <location>
        <begin position="24"/>
        <end position="1084"/>
    </location>
</feature>
<dbReference type="InterPro" id="IPR052025">
    <property type="entry name" value="Xyloglucanase_GH74"/>
</dbReference>
<accession>A0ABW4XT86</accession>
<dbReference type="RefSeq" id="WP_379829367.1">
    <property type="nucleotide sequence ID" value="NZ_JBHUHU010000001.1"/>
</dbReference>
<feature type="domain" description="Sortilin N-terminal" evidence="3">
    <location>
        <begin position="124"/>
        <end position="249"/>
    </location>
</feature>
<sequence>MGHCYKFCSALLLSIVFSLSSIAQDPEPSPYSGLEFRSIGPALTSGRIADIAIHPTNESIWYVAVGSGGVWKTTNAGVTWTPIFDKESSYSIGCVTIDPNNPSTIWVGTGENVGGRHVGFGDGVYVSHDEGKTWENTGLKTSEHISKIVVHPENSNVVWVAAQGPLWSKGGERGLYKTTDGGKTWNRTLGNSEWTGATDIVIDPMNPDILYAATWDRHRTVASYMGGGPGSGIHKSTDGGDTWTELTNGIPTSNLGKIGLAISPFDSNTVYAAIELDRKKGGLYITENGGASWTKQSDAVSGGTGPHYYQELYASPHHEGTLYLMSYIVFISNDNGKTFTEMNEDKKHVDSHAMAFKKSDPDYVIFGTDGGLYESYDHTETWRFFDNLPVTQYYKIAVDDSTPFYKIYGGTQDNGSHGGPSQTKNQAGILNSDWWITLGADGHQSATEPGNPDITYGEFQEGWLWRIDQTTGESVFVQPQPRAGEPNERFNWDAPILVSPHKPSRIYYASYRVWKSENRGDDWTPISSDLTRHEERFDQPIMGGQQSWDNPWDVNAMSNYNTITSLAESPVQEGLLYAGTDDGIVQVTEDGGATWRKIMLGTIKGVPSRAFVNDVRADLYDANTVYLVLDNHKEGDFKPYLLKSTDKGTTWTFINGNLPKRLITWRIVQDHKKKDMLFAATEYGIYFTTNGGNTWTKLDGGVPTISFRDVTIQRREDDLVGGSFGRGIYILDDISPLREFDPSTKEPKLFAVQPAYWYMEREAVYGQGHSEYAAKNPPYGATFTYYLPEKLKSLKEIRTEKEKELTKQKANIPFPGWDALEDETLQEKPTLLLLVKDSDGNVVNTVDGTNKKGFNRVAWDLSYAERTGIPLDEPTGGGGDEEFLPAPYRATPGTYSVELYQRINGELKQLSSAQNFEVKPLGKGALPAKPVTEINAFREKFQDFQQDLTATTTVLQKSVKKVDAMKRALDEAERPSKALSDKIFDAKTKLAALTIKMQGNPAKNEVGEKNVPSPVDGVLIGTVALINTYGPTGNQKAALDRADGQLQEIKKELSTLVNSTLPGLESELKAAGAPWIESQGLIEN</sequence>
<dbReference type="EMBL" id="JBHUHU010000001">
    <property type="protein sequence ID" value="MFD2098592.1"/>
    <property type="molecule type" value="Genomic_DNA"/>
</dbReference>
<protein>
    <submittedName>
        <fullName evidence="4">Glycosyl hydrolase</fullName>
    </submittedName>
</protein>
<dbReference type="GO" id="GO:0016787">
    <property type="term" value="F:hydrolase activity"/>
    <property type="evidence" value="ECO:0007669"/>
    <property type="project" value="UniProtKB-KW"/>
</dbReference>
<evidence type="ECO:0000313" key="5">
    <source>
        <dbReference type="Proteomes" id="UP001597342"/>
    </source>
</evidence>
<dbReference type="InterPro" id="IPR031778">
    <property type="entry name" value="Sortilin_N"/>
</dbReference>
<evidence type="ECO:0000313" key="4">
    <source>
        <dbReference type="EMBL" id="MFD2098592.1"/>
    </source>
</evidence>
<dbReference type="InterPro" id="IPR036278">
    <property type="entry name" value="Sialidase_sf"/>
</dbReference>
<dbReference type="Pfam" id="PF15902">
    <property type="entry name" value="Sortilin-Vps10"/>
    <property type="match status" value="1"/>
</dbReference>
<keyword evidence="2" id="KW-0732">Signal</keyword>
<dbReference type="PANTHER" id="PTHR43739">
    <property type="entry name" value="XYLOGLUCANASE (EUROFUNG)"/>
    <property type="match status" value="1"/>
</dbReference>
<comment type="caution">
    <text evidence="4">The sequence shown here is derived from an EMBL/GenBank/DDBJ whole genome shotgun (WGS) entry which is preliminary data.</text>
</comment>
<proteinExistence type="predicted"/>